<dbReference type="EMBL" id="JBFAUK010000018">
    <property type="protein sequence ID" value="MEV5509021.1"/>
    <property type="molecule type" value="Genomic_DNA"/>
</dbReference>
<evidence type="ECO:0000256" key="1">
    <source>
        <dbReference type="SAM" id="Phobius"/>
    </source>
</evidence>
<accession>A0ABV3K1J6</accession>
<keyword evidence="3" id="KW-1185">Reference proteome</keyword>
<organism evidence="2 3">
    <name type="scientific">Streptomyces orinoci</name>
    <name type="common">Streptoverticillium orinoci</name>
    <dbReference type="NCBI Taxonomy" id="67339"/>
    <lineage>
        <taxon>Bacteria</taxon>
        <taxon>Bacillati</taxon>
        <taxon>Actinomycetota</taxon>
        <taxon>Actinomycetes</taxon>
        <taxon>Kitasatosporales</taxon>
        <taxon>Streptomycetaceae</taxon>
        <taxon>Streptomyces</taxon>
    </lineage>
</organism>
<protein>
    <submittedName>
        <fullName evidence="2">Uncharacterized protein</fullName>
    </submittedName>
</protein>
<sequence>MITRAQLAVIVSSLVFLVGLVMVVAGAVLGTNPRLADTGSTVDFATLPLVILAIVRHQQYISKEKAEAFRREGYRLGLEHASRGLLTPPPVTDGGPRTPDPDLATVHRLYAVPGHDDGLAAYQQAQ</sequence>
<reference evidence="2 3" key="1">
    <citation type="submission" date="2024-06" db="EMBL/GenBank/DDBJ databases">
        <title>The Natural Products Discovery Center: Release of the First 8490 Sequenced Strains for Exploring Actinobacteria Biosynthetic Diversity.</title>
        <authorList>
            <person name="Kalkreuter E."/>
            <person name="Kautsar S.A."/>
            <person name="Yang D."/>
            <person name="Bader C.D."/>
            <person name="Teijaro C.N."/>
            <person name="Fluegel L."/>
            <person name="Davis C.M."/>
            <person name="Simpson J.R."/>
            <person name="Lauterbach L."/>
            <person name="Steele A.D."/>
            <person name="Gui C."/>
            <person name="Meng S."/>
            <person name="Li G."/>
            <person name="Viehrig K."/>
            <person name="Ye F."/>
            <person name="Su P."/>
            <person name="Kiefer A.F."/>
            <person name="Nichols A."/>
            <person name="Cepeda A.J."/>
            <person name="Yan W."/>
            <person name="Fan B."/>
            <person name="Jiang Y."/>
            <person name="Adhikari A."/>
            <person name="Zheng C.-J."/>
            <person name="Schuster L."/>
            <person name="Cowan T.M."/>
            <person name="Smanski M.J."/>
            <person name="Chevrette M.G."/>
            <person name="De Carvalho L.P.S."/>
            <person name="Shen B."/>
        </authorList>
    </citation>
    <scope>NUCLEOTIDE SEQUENCE [LARGE SCALE GENOMIC DNA]</scope>
    <source>
        <strain evidence="2 3">NPDC052347</strain>
    </source>
</reference>
<name>A0ABV3K1J6_STRON</name>
<evidence type="ECO:0000313" key="3">
    <source>
        <dbReference type="Proteomes" id="UP001552594"/>
    </source>
</evidence>
<keyword evidence="1" id="KW-1133">Transmembrane helix</keyword>
<feature type="transmembrane region" description="Helical" evidence="1">
    <location>
        <begin position="7"/>
        <end position="29"/>
    </location>
</feature>
<gene>
    <name evidence="2" type="ORF">AB0L16_21735</name>
</gene>
<keyword evidence="1" id="KW-0812">Transmembrane</keyword>
<proteinExistence type="predicted"/>
<dbReference type="RefSeq" id="WP_109282434.1">
    <property type="nucleotide sequence ID" value="NZ_JBFAUK010000018.1"/>
</dbReference>
<dbReference type="Proteomes" id="UP001552594">
    <property type="component" value="Unassembled WGS sequence"/>
</dbReference>
<comment type="caution">
    <text evidence="2">The sequence shown here is derived from an EMBL/GenBank/DDBJ whole genome shotgun (WGS) entry which is preliminary data.</text>
</comment>
<evidence type="ECO:0000313" key="2">
    <source>
        <dbReference type="EMBL" id="MEV5509021.1"/>
    </source>
</evidence>
<feature type="transmembrane region" description="Helical" evidence="1">
    <location>
        <begin position="35"/>
        <end position="55"/>
    </location>
</feature>
<keyword evidence="1" id="KW-0472">Membrane</keyword>